<dbReference type="PANTHER" id="PTHR10424">
    <property type="entry name" value="VIRAL ENVELOPE PROTEIN"/>
    <property type="match status" value="1"/>
</dbReference>
<keyword evidence="2 8" id="KW-0812">Transmembrane</keyword>
<feature type="coiled-coil region" evidence="7">
    <location>
        <begin position="419"/>
        <end position="446"/>
    </location>
</feature>
<keyword evidence="5 8" id="KW-0472">Membrane</keyword>
<dbReference type="PANTHER" id="PTHR10424:SF75">
    <property type="entry name" value="ENDOGENOUS RETROVIRUS GROUP S71 MEMBER 1 ENV POLYPROTEIN"/>
    <property type="match status" value="1"/>
</dbReference>
<evidence type="ECO:0000256" key="8">
    <source>
        <dbReference type="SAM" id="Phobius"/>
    </source>
</evidence>
<evidence type="ECO:0000256" key="3">
    <source>
        <dbReference type="ARBA" id="ARBA00022729"/>
    </source>
</evidence>
<dbReference type="AlphaFoldDB" id="A0A7J8IL71"/>
<gene>
    <name evidence="10" type="ORF">HJG63_010561</name>
</gene>
<dbReference type="CDD" id="cd09851">
    <property type="entry name" value="HTLV-1-like_HR1-HR2"/>
    <property type="match status" value="1"/>
</dbReference>
<accession>A0A7J8IL71</accession>
<keyword evidence="3 9" id="KW-0732">Signal</keyword>
<comment type="caution">
    <text evidence="10">The sequence shown here is derived from an EMBL/GenBank/DDBJ whole genome shotgun (WGS) entry which is preliminary data.</text>
</comment>
<dbReference type="EMBL" id="JACASE010000003">
    <property type="protein sequence ID" value="KAF6485324.1"/>
    <property type="molecule type" value="Genomic_DNA"/>
</dbReference>
<protein>
    <submittedName>
        <fullName evidence="10">Uncharacterized protein</fullName>
    </submittedName>
</protein>
<name>A0A7J8IL71_ROUAE</name>
<evidence type="ECO:0000256" key="6">
    <source>
        <dbReference type="ARBA" id="ARBA00023157"/>
    </source>
</evidence>
<dbReference type="Pfam" id="PF00429">
    <property type="entry name" value="TLV_coat"/>
    <property type="match status" value="1"/>
</dbReference>
<keyword evidence="11" id="KW-1185">Reference proteome</keyword>
<keyword evidence="6" id="KW-1015">Disulfide bond</keyword>
<dbReference type="GO" id="GO:0016020">
    <property type="term" value="C:membrane"/>
    <property type="evidence" value="ECO:0007669"/>
    <property type="project" value="UniProtKB-SubCell"/>
</dbReference>
<evidence type="ECO:0000313" key="10">
    <source>
        <dbReference type="EMBL" id="KAF6485324.1"/>
    </source>
</evidence>
<dbReference type="Gene3D" id="1.10.287.210">
    <property type="match status" value="1"/>
</dbReference>
<evidence type="ECO:0000313" key="11">
    <source>
        <dbReference type="Proteomes" id="UP000593571"/>
    </source>
</evidence>
<organism evidence="10 11">
    <name type="scientific">Rousettus aegyptiacus</name>
    <name type="common">Egyptian fruit bat</name>
    <name type="synonym">Pteropus aegyptiacus</name>
    <dbReference type="NCBI Taxonomy" id="9407"/>
    <lineage>
        <taxon>Eukaryota</taxon>
        <taxon>Metazoa</taxon>
        <taxon>Chordata</taxon>
        <taxon>Craniata</taxon>
        <taxon>Vertebrata</taxon>
        <taxon>Euteleostomi</taxon>
        <taxon>Mammalia</taxon>
        <taxon>Eutheria</taxon>
        <taxon>Laurasiatheria</taxon>
        <taxon>Chiroptera</taxon>
        <taxon>Yinpterochiroptera</taxon>
        <taxon>Pteropodoidea</taxon>
        <taxon>Pteropodidae</taxon>
        <taxon>Rousettinae</taxon>
        <taxon>Rousettus</taxon>
    </lineage>
</organism>
<feature type="chain" id="PRO_5029897300" evidence="9">
    <location>
        <begin position="30"/>
        <end position="574"/>
    </location>
</feature>
<feature type="transmembrane region" description="Helical" evidence="8">
    <location>
        <begin position="512"/>
        <end position="533"/>
    </location>
</feature>
<keyword evidence="7" id="KW-0175">Coiled coil</keyword>
<evidence type="ECO:0000256" key="5">
    <source>
        <dbReference type="ARBA" id="ARBA00023136"/>
    </source>
</evidence>
<feature type="signal peptide" evidence="9">
    <location>
        <begin position="1"/>
        <end position="29"/>
    </location>
</feature>
<evidence type="ECO:0000256" key="1">
    <source>
        <dbReference type="ARBA" id="ARBA00004167"/>
    </source>
</evidence>
<evidence type="ECO:0000256" key="2">
    <source>
        <dbReference type="ARBA" id="ARBA00022692"/>
    </source>
</evidence>
<dbReference type="InterPro" id="IPR018154">
    <property type="entry name" value="TLV/ENV_coat_polyprotein"/>
</dbReference>
<sequence length="574" mass="62536">MLSLTVIMDPLRKTAVCLLLIPLVTFVSARFEPARDALTRLRQHLGNPCDCNGGYGYLQRGVSTLATVNCGDKIAYLPSNGNGQYSCYKSRSQLTTDQGSELPTCPAECTTIHPLVHSSCYEAFQQCILNHTVYFTALLTRGTPIAAPYTHIQVAAPCGNTPGKNVCWLTNPPLHMSDGGGPADTNQATKIQEKLEEAHKALFSPLVYHPLALPKPRGSVDIDAQTLDILTATHKLLNSSNPAFAGDCWLCLHQRTPIPLALPLPEKDFNATTSCRASSPFLVQPLYFTNVTCFASYSFNRTDEVDLGDVSFANCTAFVNVSTPLCASNSSVFICGNYYAYTSLPQNWTGSCVLGYLLPDITMVPGDEPVPIPSLDHVAGRSKRAVAFVPLLIGLGVSGAVASGAAGLGHSIVQYQKISRQLITDVQAISETIQDLQDQVDSLAEVVLQNRRGLDLLTAEQGGICLALGEKCCFYANKSGIVRDKIKQLQEDLERRRKEITSNPFWSGMGGMLPYLLPLLGLLILLSLGPVLFQKLMTFIRQQIEALQAKPIQVHYTRLEMLERGDAYIHLGED</sequence>
<evidence type="ECO:0000256" key="4">
    <source>
        <dbReference type="ARBA" id="ARBA00022989"/>
    </source>
</evidence>
<keyword evidence="4 8" id="KW-1133">Transmembrane helix</keyword>
<evidence type="ECO:0000256" key="7">
    <source>
        <dbReference type="SAM" id="Coils"/>
    </source>
</evidence>
<dbReference type="Proteomes" id="UP000593571">
    <property type="component" value="Unassembled WGS sequence"/>
</dbReference>
<reference evidence="10 11" key="1">
    <citation type="journal article" date="2020" name="Nature">
        <title>Six reference-quality genomes reveal evolution of bat adaptations.</title>
        <authorList>
            <person name="Jebb D."/>
            <person name="Huang Z."/>
            <person name="Pippel M."/>
            <person name="Hughes G.M."/>
            <person name="Lavrichenko K."/>
            <person name="Devanna P."/>
            <person name="Winkler S."/>
            <person name="Jermiin L.S."/>
            <person name="Skirmuntt E.C."/>
            <person name="Katzourakis A."/>
            <person name="Burkitt-Gray L."/>
            <person name="Ray D.A."/>
            <person name="Sullivan K.A.M."/>
            <person name="Roscito J.G."/>
            <person name="Kirilenko B.M."/>
            <person name="Davalos L.M."/>
            <person name="Corthals A.P."/>
            <person name="Power M.L."/>
            <person name="Jones G."/>
            <person name="Ransome R.D."/>
            <person name="Dechmann D.K.N."/>
            <person name="Locatelli A.G."/>
            <person name="Puechmaille S.J."/>
            <person name="Fedrigo O."/>
            <person name="Jarvis E.D."/>
            <person name="Hiller M."/>
            <person name="Vernes S.C."/>
            <person name="Myers E.W."/>
            <person name="Teeling E.C."/>
        </authorList>
    </citation>
    <scope>NUCLEOTIDE SEQUENCE [LARGE SCALE GENOMIC DNA]</scope>
    <source>
        <strain evidence="10">MRouAeg1</strain>
        <tissue evidence="10">Muscle</tissue>
    </source>
</reference>
<evidence type="ECO:0000256" key="9">
    <source>
        <dbReference type="SAM" id="SignalP"/>
    </source>
</evidence>
<dbReference type="SUPFAM" id="SSF58069">
    <property type="entry name" value="Virus ectodomain"/>
    <property type="match status" value="1"/>
</dbReference>
<proteinExistence type="predicted"/>
<comment type="subcellular location">
    <subcellularLocation>
        <location evidence="1">Membrane</location>
        <topology evidence="1">Single-pass membrane protein</topology>
    </subcellularLocation>
</comment>